<sequence length="129" mass="14299">MCHVQDLIAGGTESSAVTVEWAISELLKKPEIVAKAGGAGPRHRPRALEGGWTRCFGPPRWSGRFSPSLPYIDAIFKETMQLHPVAPMLVQRLSREDTTVARYDIPTEMRVLVSVTSIGRDSELWEAPE</sequence>
<dbReference type="InterPro" id="IPR002401">
    <property type="entry name" value="Cyt_P450_E_grp-I"/>
</dbReference>
<dbReference type="AlphaFoldDB" id="A0AAQ3T1W7"/>
<dbReference type="Gene3D" id="1.10.630.10">
    <property type="entry name" value="Cytochrome P450"/>
    <property type="match status" value="1"/>
</dbReference>
<organism evidence="6 7">
    <name type="scientific">Paspalum notatum var. saurae</name>
    <dbReference type="NCBI Taxonomy" id="547442"/>
    <lineage>
        <taxon>Eukaryota</taxon>
        <taxon>Viridiplantae</taxon>
        <taxon>Streptophyta</taxon>
        <taxon>Embryophyta</taxon>
        <taxon>Tracheophyta</taxon>
        <taxon>Spermatophyta</taxon>
        <taxon>Magnoliopsida</taxon>
        <taxon>Liliopsida</taxon>
        <taxon>Poales</taxon>
        <taxon>Poaceae</taxon>
        <taxon>PACMAD clade</taxon>
        <taxon>Panicoideae</taxon>
        <taxon>Andropogonodae</taxon>
        <taxon>Paspaleae</taxon>
        <taxon>Paspalinae</taxon>
        <taxon>Paspalum</taxon>
    </lineage>
</organism>
<dbReference type="GO" id="GO:0044550">
    <property type="term" value="P:secondary metabolite biosynthetic process"/>
    <property type="evidence" value="ECO:0007669"/>
    <property type="project" value="UniProtKB-ARBA"/>
</dbReference>
<keyword evidence="7" id="KW-1185">Reference proteome</keyword>
<evidence type="ECO:0000256" key="1">
    <source>
        <dbReference type="ARBA" id="ARBA00010617"/>
    </source>
</evidence>
<dbReference type="GO" id="GO:0016705">
    <property type="term" value="F:oxidoreductase activity, acting on paired donors, with incorporation or reduction of molecular oxygen"/>
    <property type="evidence" value="ECO:0007669"/>
    <property type="project" value="InterPro"/>
</dbReference>
<evidence type="ECO:0000256" key="2">
    <source>
        <dbReference type="ARBA" id="ARBA00022617"/>
    </source>
</evidence>
<accession>A0AAQ3T1W7</accession>
<evidence type="ECO:0000256" key="5">
    <source>
        <dbReference type="ARBA" id="ARBA00023004"/>
    </source>
</evidence>
<comment type="similarity">
    <text evidence="1">Belongs to the cytochrome P450 family.</text>
</comment>
<dbReference type="GO" id="GO:0020037">
    <property type="term" value="F:heme binding"/>
    <property type="evidence" value="ECO:0007669"/>
    <property type="project" value="InterPro"/>
</dbReference>
<proteinExistence type="inferred from homology"/>
<dbReference type="Proteomes" id="UP001341281">
    <property type="component" value="Chromosome 03"/>
</dbReference>
<dbReference type="PANTHER" id="PTHR47944">
    <property type="entry name" value="CYTOCHROME P450 98A9"/>
    <property type="match status" value="1"/>
</dbReference>
<dbReference type="SUPFAM" id="SSF48264">
    <property type="entry name" value="Cytochrome P450"/>
    <property type="match status" value="1"/>
</dbReference>
<keyword evidence="4" id="KW-0560">Oxidoreductase</keyword>
<keyword evidence="3" id="KW-0479">Metal-binding</keyword>
<keyword evidence="2" id="KW-0349">Heme</keyword>
<dbReference type="GO" id="GO:0004497">
    <property type="term" value="F:monooxygenase activity"/>
    <property type="evidence" value="ECO:0007669"/>
    <property type="project" value="InterPro"/>
</dbReference>
<dbReference type="PRINTS" id="PR00463">
    <property type="entry name" value="EP450I"/>
</dbReference>
<evidence type="ECO:0000256" key="4">
    <source>
        <dbReference type="ARBA" id="ARBA00023002"/>
    </source>
</evidence>
<evidence type="ECO:0000256" key="3">
    <source>
        <dbReference type="ARBA" id="ARBA00022723"/>
    </source>
</evidence>
<dbReference type="EMBL" id="CP144747">
    <property type="protein sequence ID" value="WVZ65103.1"/>
    <property type="molecule type" value="Genomic_DNA"/>
</dbReference>
<reference evidence="6 7" key="1">
    <citation type="submission" date="2024-02" db="EMBL/GenBank/DDBJ databases">
        <title>High-quality chromosome-scale genome assembly of Pensacola bahiagrass (Paspalum notatum Flugge var. saurae).</title>
        <authorList>
            <person name="Vega J.M."/>
            <person name="Podio M."/>
            <person name="Orjuela J."/>
            <person name="Siena L.A."/>
            <person name="Pessino S.C."/>
            <person name="Combes M.C."/>
            <person name="Mariac C."/>
            <person name="Albertini E."/>
            <person name="Pupilli F."/>
            <person name="Ortiz J.P.A."/>
            <person name="Leblanc O."/>
        </authorList>
    </citation>
    <scope>NUCLEOTIDE SEQUENCE [LARGE SCALE GENOMIC DNA]</scope>
    <source>
        <strain evidence="6">R1</strain>
        <tissue evidence="6">Leaf</tissue>
    </source>
</reference>
<gene>
    <name evidence="6" type="ORF">U9M48_014523</name>
</gene>
<dbReference type="InterPro" id="IPR001128">
    <property type="entry name" value="Cyt_P450"/>
</dbReference>
<keyword evidence="5" id="KW-0408">Iron</keyword>
<name>A0AAQ3T1W7_PASNO</name>
<evidence type="ECO:0008006" key="8">
    <source>
        <dbReference type="Google" id="ProtNLM"/>
    </source>
</evidence>
<dbReference type="InterPro" id="IPR036396">
    <property type="entry name" value="Cyt_P450_sf"/>
</dbReference>
<dbReference type="Pfam" id="PF00067">
    <property type="entry name" value="p450"/>
    <property type="match status" value="1"/>
</dbReference>
<dbReference type="GO" id="GO:0005506">
    <property type="term" value="F:iron ion binding"/>
    <property type="evidence" value="ECO:0007669"/>
    <property type="project" value="InterPro"/>
</dbReference>
<evidence type="ECO:0000313" key="7">
    <source>
        <dbReference type="Proteomes" id="UP001341281"/>
    </source>
</evidence>
<evidence type="ECO:0000313" key="6">
    <source>
        <dbReference type="EMBL" id="WVZ65103.1"/>
    </source>
</evidence>
<protein>
    <recommendedName>
        <fullName evidence="8">Cytochrome P450</fullName>
    </recommendedName>
</protein>
<dbReference type="PANTHER" id="PTHR47944:SF4">
    <property type="entry name" value="OS09G0441700 PROTEIN"/>
    <property type="match status" value="1"/>
</dbReference>